<gene>
    <name evidence="7" type="ORF">GGG17_06050</name>
</gene>
<dbReference type="InterPro" id="IPR038729">
    <property type="entry name" value="Rad50/SbcC_AAA"/>
</dbReference>
<feature type="compositionally biased region" description="Basic and acidic residues" evidence="5">
    <location>
        <begin position="549"/>
        <end position="560"/>
    </location>
</feature>
<feature type="region of interest" description="Disordered" evidence="5">
    <location>
        <begin position="374"/>
        <end position="394"/>
    </location>
</feature>
<evidence type="ECO:0000256" key="2">
    <source>
        <dbReference type="ARBA" id="ARBA00011322"/>
    </source>
</evidence>
<keyword evidence="4" id="KW-0175">Coiled coil</keyword>
<feature type="compositionally biased region" description="Low complexity" evidence="5">
    <location>
        <begin position="374"/>
        <end position="392"/>
    </location>
</feature>
<feature type="compositionally biased region" description="Basic and acidic residues" evidence="5">
    <location>
        <begin position="53"/>
        <end position="66"/>
    </location>
</feature>
<evidence type="ECO:0000313" key="8">
    <source>
        <dbReference type="Proteomes" id="UP000431092"/>
    </source>
</evidence>
<comment type="subunit">
    <text evidence="2">Heterodimer of SbcC and SbcD.</text>
</comment>
<proteinExistence type="inferred from homology"/>
<dbReference type="PANTHER" id="PTHR32114:SF2">
    <property type="entry name" value="ABC TRANSPORTER ABCH.3"/>
    <property type="match status" value="1"/>
</dbReference>
<dbReference type="Pfam" id="PF13476">
    <property type="entry name" value="AAA_23"/>
    <property type="match status" value="1"/>
</dbReference>
<feature type="compositionally biased region" description="Basic residues" evidence="5">
    <location>
        <begin position="1"/>
        <end position="14"/>
    </location>
</feature>
<dbReference type="Pfam" id="PF13558">
    <property type="entry name" value="SbcC_Walker_B"/>
    <property type="match status" value="1"/>
</dbReference>
<feature type="compositionally biased region" description="Low complexity" evidence="5">
    <location>
        <begin position="25"/>
        <end position="43"/>
    </location>
</feature>
<dbReference type="PANTHER" id="PTHR32114">
    <property type="entry name" value="ABC TRANSPORTER ABCH.3"/>
    <property type="match status" value="1"/>
</dbReference>
<feature type="compositionally biased region" description="Low complexity" evidence="5">
    <location>
        <begin position="76"/>
        <end position="88"/>
    </location>
</feature>
<keyword evidence="8" id="KW-1185">Reference proteome</keyword>
<feature type="region of interest" description="Disordered" evidence="5">
    <location>
        <begin position="1"/>
        <end position="136"/>
    </location>
</feature>
<sequence length="1253" mass="131984">MAGGPRRRALRRRPDRADRGPRPHAPGGAARRPRGPAARPRAPCCGVRLLPGHADRRGPPPRRDRQGPASVPPHAVPAARPAGGRAVAEQVVCRPPARRLRPGARGRLPRARPRRRGRYAAGARRGRGGSGGSPCRHQRGGIVVRLHHLRVTAFGPFAGTVEVDLDELGAAGLFLINGPTGAGKTSLLDAVCFALYGDIPGARQKGSLRSDHAGADAVPEVELEWSVGSRRFRTTRSPEFVRPKKRGAGTTRQQHKVVMVERVEGAWVDRGSGRADEIGGIVREVVGLGLEQFATVVLLPQGEFARFLRASTDERAGILQRLFDTSRFEQVQRWLEARRREVEAEVKDARARLTSTLTRVNDAAGQALAVAAAAPSPGSAGGPLADGPAADDGPPEAPIVIEDLLVDTSSSDAVAIREALTRLATRVGQVATSLDAAATDADAARRHAASADEAGRRVHALRAKAATAAATLAGLEARTDEMSSMRDQLGRAAAAAELVAYVTAASHLSAATAEAAAAHEQAVEALPAGLCAALGLRADGARAQGARAQDARAQDARAQDARGQGARGQAGAGVGLGPADDLDEQVLRDVTRRVDAVADLATRIAVQVSHADGAREEAETSAAAVSGHAAAVAESRTGLEQAQSTRAERADALAALTDQAEVEESARLTVDRLREAAARVEALAEDDARVEACARAAAAASAWRADRQEDTAGLHRRRADGLAAELALSLQQDEPCPVCGATEHPDPATGEAGDLVTADDVEAAEQVLAEARSAEVEALSALESARATRIAHADELRERLAALDDLRAADVGAALTTARERHAIARRAAAALPQAEARLREADADIERRRTALGTAAEQLAAARSRVELARSRSEVERAEAWRLLDELAEEDALELALPPADAPQRSDVPSGALVRELLTTVRSTVEALGVLHETRTAHARARRELRRAEEVLAERLQGSQFEDARQVQAAALPVDERRRLEATLTRHDQAVLQARTVLDDPEVAEAMAAPTPDLDALAVAVERARAQARDATGSARVAEDAGGLLARHTAEALGLLESLAPAVRRADVIREVADTVAGSGANNLRRMSLPTYVLAARLEEVVALANERLAVMTDGRYELRHSDRLAARGARSGLGLEVVDAWSGKARDTTTLSGGETFMASLALALGLGDAVRAEAGGVDLDTLFVDEGFGTLDEAALEHVMEVLDGLRAGGRSVGIISHVAELRQRIPAQVRLIRTQNGSSLEVRALPEAV</sequence>
<dbReference type="Proteomes" id="UP000431092">
    <property type="component" value="Unassembled WGS sequence"/>
</dbReference>
<feature type="coiled-coil region" evidence="4">
    <location>
        <begin position="332"/>
        <end position="359"/>
    </location>
</feature>
<evidence type="ECO:0000313" key="7">
    <source>
        <dbReference type="EMBL" id="MTB71538.1"/>
    </source>
</evidence>
<organism evidence="7 8">
    <name type="scientific">Arsenicicoccus cauae</name>
    <dbReference type="NCBI Taxonomy" id="2663847"/>
    <lineage>
        <taxon>Bacteria</taxon>
        <taxon>Bacillati</taxon>
        <taxon>Actinomycetota</taxon>
        <taxon>Actinomycetes</taxon>
        <taxon>Micrococcales</taxon>
        <taxon>Intrasporangiaceae</taxon>
        <taxon>Arsenicicoccus</taxon>
    </lineage>
</organism>
<name>A0A6I3IBB8_9MICO</name>
<feature type="region of interest" description="Disordered" evidence="5">
    <location>
        <begin position="546"/>
        <end position="577"/>
    </location>
</feature>
<reference evidence="7 8" key="1">
    <citation type="submission" date="2019-11" db="EMBL/GenBank/DDBJ databases">
        <title>Whole genome sequencing identifies a novel species of the genus Arsenicicoccus isolated from human blood.</title>
        <authorList>
            <person name="Jeong J.H."/>
            <person name="Kweon O.J."/>
            <person name="Kim H.R."/>
            <person name="Kim T.-H."/>
            <person name="Ha S.-M."/>
            <person name="Lee M.-K."/>
        </authorList>
    </citation>
    <scope>NUCLEOTIDE SEQUENCE [LARGE SCALE GENOMIC DNA]</scope>
    <source>
        <strain evidence="7 8">MKL-02</strain>
    </source>
</reference>
<accession>A0A6I3IBB8</accession>
<evidence type="ECO:0000256" key="4">
    <source>
        <dbReference type="SAM" id="Coils"/>
    </source>
</evidence>
<feature type="domain" description="Rad50/SbcC-type AAA" evidence="6">
    <location>
        <begin position="149"/>
        <end position="356"/>
    </location>
</feature>
<dbReference type="SUPFAM" id="SSF52540">
    <property type="entry name" value="P-loop containing nucleoside triphosphate hydrolases"/>
    <property type="match status" value="1"/>
</dbReference>
<dbReference type="InterPro" id="IPR027417">
    <property type="entry name" value="P-loop_NTPase"/>
</dbReference>
<feature type="compositionally biased region" description="Gly residues" evidence="5">
    <location>
        <begin position="565"/>
        <end position="576"/>
    </location>
</feature>
<comment type="similarity">
    <text evidence="1">Belongs to the SMC family. SbcC subfamily.</text>
</comment>
<dbReference type="GO" id="GO:0016887">
    <property type="term" value="F:ATP hydrolysis activity"/>
    <property type="evidence" value="ECO:0007669"/>
    <property type="project" value="InterPro"/>
</dbReference>
<evidence type="ECO:0000256" key="5">
    <source>
        <dbReference type="SAM" id="MobiDB-lite"/>
    </source>
</evidence>
<dbReference type="EMBL" id="WLVL01000021">
    <property type="protein sequence ID" value="MTB71538.1"/>
    <property type="molecule type" value="Genomic_DNA"/>
</dbReference>
<comment type="caution">
    <text evidence="7">The sequence shown here is derived from an EMBL/GenBank/DDBJ whole genome shotgun (WGS) entry which is preliminary data.</text>
</comment>
<dbReference type="Gene3D" id="3.40.50.300">
    <property type="entry name" value="P-loop containing nucleotide triphosphate hydrolases"/>
    <property type="match status" value="2"/>
</dbReference>
<dbReference type="AlphaFoldDB" id="A0A6I3IBB8"/>
<evidence type="ECO:0000259" key="6">
    <source>
        <dbReference type="Pfam" id="PF13476"/>
    </source>
</evidence>
<dbReference type="GO" id="GO:0006302">
    <property type="term" value="P:double-strand break repair"/>
    <property type="evidence" value="ECO:0007669"/>
    <property type="project" value="InterPro"/>
</dbReference>
<evidence type="ECO:0000256" key="3">
    <source>
        <dbReference type="ARBA" id="ARBA00013368"/>
    </source>
</evidence>
<protein>
    <recommendedName>
        <fullName evidence="3">Nuclease SbcCD subunit C</fullName>
    </recommendedName>
</protein>
<evidence type="ECO:0000256" key="1">
    <source>
        <dbReference type="ARBA" id="ARBA00006930"/>
    </source>
</evidence>
<feature type="compositionally biased region" description="Basic residues" evidence="5">
    <location>
        <begin position="96"/>
        <end position="118"/>
    </location>
</feature>